<dbReference type="GO" id="GO:0006203">
    <property type="term" value="P:dGTP catabolic process"/>
    <property type="evidence" value="ECO:0007669"/>
    <property type="project" value="TreeGrafter"/>
</dbReference>
<evidence type="ECO:0000313" key="2">
    <source>
        <dbReference type="EMBL" id="QMW04847.1"/>
    </source>
</evidence>
<dbReference type="AlphaFoldDB" id="A0A7G5H155"/>
<dbReference type="PANTHER" id="PTHR11373:SF4">
    <property type="entry name" value="DEOXYNUCLEOSIDE TRIPHOSPHATE TRIPHOSPHOHYDROLASE SAMHD1"/>
    <property type="match status" value="1"/>
</dbReference>
<dbReference type="KEGG" id="sfol:H3H32_08015"/>
<sequence>MHYLDAVYGPVLIDEPVLLDLINSSAVQRLHHILQHGITGFLGLTQPITRFQHSVGVMLLTRRLGASLPEQIAALLHDVSHTAFSHVIDHVFPGQPYHERMKAAYLAQSDIPPILARYDYTWQDFLDEAAYPILEQPAPALCADRLDYFFRDGMALGLLTTEDVAQAMAHLIIADHQIGVDALNTAQWLAYTYMKTDELSWSNVQAIGLYELMAELIQTGLRVSAINESDVWLTDQAFWDKLASCPDQLLQAQLAQLRSPIYFIESKTHPWRELRPKIRTINPTVWVKGKDIRLSDLDADFAQDLAAYRKRRQGVLSLTIAS</sequence>
<protein>
    <submittedName>
        <fullName evidence="2">HD domain-containing protein</fullName>
    </submittedName>
</protein>
<evidence type="ECO:0000259" key="1">
    <source>
        <dbReference type="SMART" id="SM00471"/>
    </source>
</evidence>
<dbReference type="InterPro" id="IPR006674">
    <property type="entry name" value="HD_domain"/>
</dbReference>
<dbReference type="CDD" id="cd00077">
    <property type="entry name" value="HDc"/>
    <property type="match status" value="1"/>
</dbReference>
<reference evidence="2 3" key="1">
    <citation type="submission" date="2020-07" db="EMBL/GenBank/DDBJ databases">
        <title>Spirosoma foliorum sp. nov., isolated from the leaves on the Nejang mountain Korea, Republic of.</title>
        <authorList>
            <person name="Ho H."/>
            <person name="Lee Y.-J."/>
            <person name="Nurcahyanto D.-A."/>
            <person name="Kim S.-G."/>
        </authorList>
    </citation>
    <scope>NUCLEOTIDE SEQUENCE [LARGE SCALE GENOMIC DNA]</scope>
    <source>
        <strain evidence="2 3">PL0136</strain>
    </source>
</reference>
<feature type="domain" description="HD/PDEase" evidence="1">
    <location>
        <begin position="46"/>
        <end position="158"/>
    </location>
</feature>
<name>A0A7G5H155_9BACT</name>
<accession>A0A7G5H155</accession>
<dbReference type="InterPro" id="IPR050135">
    <property type="entry name" value="dGTPase-like"/>
</dbReference>
<keyword evidence="3" id="KW-1185">Reference proteome</keyword>
<dbReference type="SUPFAM" id="SSF109604">
    <property type="entry name" value="HD-domain/PDEase-like"/>
    <property type="match status" value="1"/>
</dbReference>
<gene>
    <name evidence="2" type="ORF">H3H32_08015</name>
</gene>
<dbReference type="GO" id="GO:0008832">
    <property type="term" value="F:dGTPase activity"/>
    <property type="evidence" value="ECO:0007669"/>
    <property type="project" value="TreeGrafter"/>
</dbReference>
<dbReference type="EMBL" id="CP059732">
    <property type="protein sequence ID" value="QMW04847.1"/>
    <property type="molecule type" value="Genomic_DNA"/>
</dbReference>
<dbReference type="Proteomes" id="UP000515369">
    <property type="component" value="Chromosome"/>
</dbReference>
<evidence type="ECO:0000313" key="3">
    <source>
        <dbReference type="Proteomes" id="UP000515369"/>
    </source>
</evidence>
<dbReference type="Gene3D" id="1.10.3210.10">
    <property type="entry name" value="Hypothetical protein af1432"/>
    <property type="match status" value="1"/>
</dbReference>
<proteinExistence type="predicted"/>
<dbReference type="PANTHER" id="PTHR11373">
    <property type="entry name" value="DEOXYNUCLEOSIDE TRIPHOSPHATE TRIPHOSPHOHYDROLASE"/>
    <property type="match status" value="1"/>
</dbReference>
<dbReference type="RefSeq" id="WP_182462199.1">
    <property type="nucleotide sequence ID" value="NZ_CP059732.1"/>
</dbReference>
<organism evidence="2 3">
    <name type="scientific">Spirosoma foliorum</name>
    <dbReference type="NCBI Taxonomy" id="2710596"/>
    <lineage>
        <taxon>Bacteria</taxon>
        <taxon>Pseudomonadati</taxon>
        <taxon>Bacteroidota</taxon>
        <taxon>Cytophagia</taxon>
        <taxon>Cytophagales</taxon>
        <taxon>Cytophagaceae</taxon>
        <taxon>Spirosoma</taxon>
    </lineage>
</organism>
<dbReference type="Pfam" id="PF01966">
    <property type="entry name" value="HD"/>
    <property type="match status" value="1"/>
</dbReference>
<dbReference type="InterPro" id="IPR003607">
    <property type="entry name" value="HD/PDEase_dom"/>
</dbReference>
<dbReference type="SMART" id="SM00471">
    <property type="entry name" value="HDc"/>
    <property type="match status" value="1"/>
</dbReference>